<accession>A0AC35FJ80</accession>
<evidence type="ECO:0000313" key="1">
    <source>
        <dbReference type="Proteomes" id="UP000887580"/>
    </source>
</evidence>
<dbReference type="Proteomes" id="UP000887580">
    <property type="component" value="Unplaced"/>
</dbReference>
<protein>
    <submittedName>
        <fullName evidence="2">PDZ domain-containing protein</fullName>
    </submittedName>
</protein>
<reference evidence="2" key="1">
    <citation type="submission" date="2022-11" db="UniProtKB">
        <authorList>
            <consortium name="WormBaseParasite"/>
        </authorList>
    </citation>
    <scope>IDENTIFICATION</scope>
</reference>
<organism evidence="1 2">
    <name type="scientific">Panagrolaimus sp. PS1159</name>
    <dbReference type="NCBI Taxonomy" id="55785"/>
    <lineage>
        <taxon>Eukaryota</taxon>
        <taxon>Metazoa</taxon>
        <taxon>Ecdysozoa</taxon>
        <taxon>Nematoda</taxon>
        <taxon>Chromadorea</taxon>
        <taxon>Rhabditida</taxon>
        <taxon>Tylenchina</taxon>
        <taxon>Panagrolaimomorpha</taxon>
        <taxon>Panagrolaimoidea</taxon>
        <taxon>Panagrolaimidae</taxon>
        <taxon>Panagrolaimus</taxon>
    </lineage>
</organism>
<proteinExistence type="predicted"/>
<evidence type="ECO:0000313" key="2">
    <source>
        <dbReference type="WBParaSite" id="PS1159_v2.g18115.t1"/>
    </source>
</evidence>
<name>A0AC35FJ80_9BILA</name>
<sequence length="236" mass="26330">MGDIFRRCAHSLGKILRVSHSKTSHSAPQSPSNNYDFLNDSINSALLRDQEILTAESCQRRSVIIEREPEKSFGFSLQSVLIENKDDEVTSGRITYVSKVEFGSPAEKAGIIVGDVIIAIDGEVVIDFTHSELISLIQSKTHLRAIVIYENMAKKVELIAKYSATAKMLREKKQRLAEVENQIDEIISNRHSLGSQGKSIDDAFFDDSVYSDLNSSSFSLKSVESWSFDEASVQFC</sequence>
<dbReference type="WBParaSite" id="PS1159_v2.g18115.t1">
    <property type="protein sequence ID" value="PS1159_v2.g18115.t1"/>
    <property type="gene ID" value="PS1159_v2.g18115"/>
</dbReference>